<dbReference type="EMBL" id="JDYK01000017">
    <property type="protein sequence ID" value="EWS80278.1"/>
    <property type="molecule type" value="Genomic_DNA"/>
</dbReference>
<evidence type="ECO:0000313" key="4">
    <source>
        <dbReference type="Proteomes" id="UP000023067"/>
    </source>
</evidence>
<sequence length="446" mass="46792">MSVPEPAAASVPEPDPASSPGAAAPAAGEPAAEAVDAALRDLSEHRDWRRELYTDLHRHPELGLEETATAQRITAELEALGARPMRIGGTGVVAVLTHGEGPVVLARADIDGLPVQERTGLPYASEVEGVMHACGHDTHVTALLGAVRQLLAHPGTWSGTYIALFQPAEETGEGARAMVEDGLAERIPHPDVALGQHVMPMPAGMIAVGPGPVMSQSDSLRITLHGRGAHGSMPHLSVDPVVLAASVVLRLQTVVSREVAPGEFSVLTIGALHAGTRPNIIADRAELQVNMRHYDPAVRDRVLAAVERVVRAECAASGAPRDPEIVLEHQLPPTLNDPETAERVAAAFRDRFGEDRVVPMPQVTASEDFSVIPDALGVPYAYWLVGGGDPEAFAAAMREDGGAASLPVNHSPLFAPVIEPTLEAMTSAHVVAALAHLGRGSGRMEA</sequence>
<dbReference type="STRING" id="396014.BF93_04530"/>
<feature type="region of interest" description="Disordered" evidence="1">
    <location>
        <begin position="1"/>
        <end position="32"/>
    </location>
</feature>
<dbReference type="InterPro" id="IPR036264">
    <property type="entry name" value="Bact_exopeptidase_dim_dom"/>
</dbReference>
<dbReference type="Gene3D" id="3.40.630.10">
    <property type="entry name" value="Zn peptidases"/>
    <property type="match status" value="1"/>
</dbReference>
<dbReference type="NCBIfam" id="TIGR01891">
    <property type="entry name" value="amidohydrolases"/>
    <property type="match status" value="1"/>
</dbReference>
<dbReference type="SUPFAM" id="SSF53187">
    <property type="entry name" value="Zn-dependent exopeptidases"/>
    <property type="match status" value="1"/>
</dbReference>
<dbReference type="eggNOG" id="COG1473">
    <property type="taxonomic scope" value="Bacteria"/>
</dbReference>
<evidence type="ECO:0000259" key="2">
    <source>
        <dbReference type="Pfam" id="PF07687"/>
    </source>
</evidence>
<evidence type="ECO:0000313" key="3">
    <source>
        <dbReference type="EMBL" id="EWS80278.1"/>
    </source>
</evidence>
<protein>
    <submittedName>
        <fullName evidence="3">Amidohydrolase</fullName>
    </submittedName>
</protein>
<dbReference type="InterPro" id="IPR017439">
    <property type="entry name" value="Amidohydrolase"/>
</dbReference>
<gene>
    <name evidence="3" type="ORF">BF93_04530</name>
</gene>
<dbReference type="Gene3D" id="3.30.70.360">
    <property type="match status" value="1"/>
</dbReference>
<dbReference type="Proteomes" id="UP000023067">
    <property type="component" value="Unassembled WGS sequence"/>
</dbReference>
<evidence type="ECO:0000256" key="1">
    <source>
        <dbReference type="SAM" id="MobiDB-lite"/>
    </source>
</evidence>
<dbReference type="Pfam" id="PF01546">
    <property type="entry name" value="Peptidase_M20"/>
    <property type="match status" value="1"/>
</dbReference>
<comment type="caution">
    <text evidence="3">The sequence shown here is derived from an EMBL/GenBank/DDBJ whole genome shotgun (WGS) entry which is preliminary data.</text>
</comment>
<dbReference type="PANTHER" id="PTHR11014">
    <property type="entry name" value="PEPTIDASE M20 FAMILY MEMBER"/>
    <property type="match status" value="1"/>
</dbReference>
<organism evidence="3 4">
    <name type="scientific">Brachybacterium phenoliresistens</name>
    <dbReference type="NCBI Taxonomy" id="396014"/>
    <lineage>
        <taxon>Bacteria</taxon>
        <taxon>Bacillati</taxon>
        <taxon>Actinomycetota</taxon>
        <taxon>Actinomycetes</taxon>
        <taxon>Micrococcales</taxon>
        <taxon>Dermabacteraceae</taxon>
        <taxon>Brachybacterium</taxon>
    </lineage>
</organism>
<dbReference type="AlphaFoldDB" id="Z9JQG3"/>
<keyword evidence="3" id="KW-0378">Hydrolase</keyword>
<accession>Z9JQG3</accession>
<name>Z9JQG3_9MICO</name>
<keyword evidence="4" id="KW-1185">Reference proteome</keyword>
<dbReference type="PATRIC" id="fig|396014.3.peg.2937"/>
<proteinExistence type="predicted"/>
<dbReference type="SUPFAM" id="SSF55031">
    <property type="entry name" value="Bacterial exopeptidase dimerisation domain"/>
    <property type="match status" value="1"/>
</dbReference>
<dbReference type="GO" id="GO:0016787">
    <property type="term" value="F:hydrolase activity"/>
    <property type="evidence" value="ECO:0007669"/>
    <property type="project" value="UniProtKB-KW"/>
</dbReference>
<dbReference type="Pfam" id="PF07687">
    <property type="entry name" value="M20_dimer"/>
    <property type="match status" value="1"/>
</dbReference>
<feature type="domain" description="Peptidase M20 dimerisation" evidence="2">
    <location>
        <begin position="219"/>
        <end position="314"/>
    </location>
</feature>
<dbReference type="InterPro" id="IPR002933">
    <property type="entry name" value="Peptidase_M20"/>
</dbReference>
<reference evidence="3 4" key="1">
    <citation type="submission" date="2014-02" db="EMBL/GenBank/DDBJ databases">
        <title>Genome sequence of Brachybacterium phenoliresistens strain W13A50.</title>
        <authorList>
            <person name="Wang X."/>
        </authorList>
    </citation>
    <scope>NUCLEOTIDE SEQUENCE [LARGE SCALE GENOMIC DNA]</scope>
    <source>
        <strain evidence="3 4">W13A50</strain>
    </source>
</reference>
<dbReference type="InterPro" id="IPR011650">
    <property type="entry name" value="Peptidase_M20_dimer"/>
</dbReference>
<dbReference type="PANTHER" id="PTHR11014:SF63">
    <property type="entry name" value="METALLOPEPTIDASE, PUTATIVE (AFU_ORTHOLOGUE AFUA_6G09600)-RELATED"/>
    <property type="match status" value="1"/>
</dbReference>
<dbReference type="HOGENOM" id="CLU_023257_6_0_11"/>